<feature type="transmembrane region" description="Helical" evidence="1">
    <location>
        <begin position="934"/>
        <end position="953"/>
    </location>
</feature>
<proteinExistence type="predicted"/>
<gene>
    <name evidence="2" type="ORF">CJN711_LOCUS36939</name>
    <name evidence="3" type="ORF">MBJ925_LOCUS1089</name>
</gene>
<evidence type="ECO:0000313" key="4">
    <source>
        <dbReference type="Proteomes" id="UP000663824"/>
    </source>
</evidence>
<name>A0A816K609_9BILA</name>
<evidence type="ECO:0000313" key="3">
    <source>
        <dbReference type="EMBL" id="CAF1914707.1"/>
    </source>
</evidence>
<dbReference type="EMBL" id="CAJNRE010000070">
    <property type="protein sequence ID" value="CAF1914707.1"/>
    <property type="molecule type" value="Genomic_DNA"/>
</dbReference>
<dbReference type="Proteomes" id="UP000663824">
    <property type="component" value="Unassembled WGS sequence"/>
</dbReference>
<keyword evidence="1" id="KW-1133">Transmembrane helix</keyword>
<feature type="transmembrane region" description="Helical" evidence="1">
    <location>
        <begin position="842"/>
        <end position="868"/>
    </location>
</feature>
<evidence type="ECO:0000313" key="2">
    <source>
        <dbReference type="EMBL" id="CAF1614224.1"/>
    </source>
</evidence>
<accession>A0A816K609</accession>
<keyword evidence="1" id="KW-0472">Membrane</keyword>
<organism evidence="3 4">
    <name type="scientific">Rotaria magnacalcarata</name>
    <dbReference type="NCBI Taxonomy" id="392030"/>
    <lineage>
        <taxon>Eukaryota</taxon>
        <taxon>Metazoa</taxon>
        <taxon>Spiralia</taxon>
        <taxon>Gnathifera</taxon>
        <taxon>Rotifera</taxon>
        <taxon>Eurotatoria</taxon>
        <taxon>Bdelloidea</taxon>
        <taxon>Philodinida</taxon>
        <taxon>Philodinidae</taxon>
        <taxon>Rotaria</taxon>
    </lineage>
</organism>
<evidence type="ECO:0000256" key="1">
    <source>
        <dbReference type="SAM" id="Phobius"/>
    </source>
</evidence>
<keyword evidence="1" id="KW-0812">Transmembrane</keyword>
<sequence>MLNKFRQSLIEWNLFASEDQNDDMNSSPSREITNADAQLLQEQRISTRLYVISLTTTSFILVISTLLSAEKNIITIHNPSLKVYKELHEKSPTTLNCPCLTNTMPYKQFIVAETAMHQICSSSFVSEQWISALFIPDASRYSGIDFRTTASSQFELLKTLCEVARDNIFESLLNLNNTQLLAGNLLPEKEIFIQTKTTSERIRSDTTIRLNNALKLIELLTQTNYFSSALNTNIVYFVNRIMFHEIFVYGSSNTAWYSIVNNETKICGCQFNTCFLPVGFYSFADEINFNRHTIIEPHKYNASDLVPGFFGACTPYEAIFQAKFICLYDIKCIKKLTHYFPRLVQLMSTIQPLNTSVPSKYPRNVTVNHLIQEIFLEQWRVSIDYIKYFAACAPKICTYSYTKQINFAYTITMLISLYGGLQTILRFIIPYIVHYSIKRRSNVICNTNTNQTNQTGIQKRIIERIVIYLNIWKKKIINWNLFKSIDRSSEAIHQQRLSTRLYLCFLIVSVFILLLLTTISEHTISLTYDRPPYSVYKKLYKQYSEKLICSCSEITPNYGAFLNITPIYHPVCSSAFIKPIWLNQLKLIKGPSFVMTDWRIVSLSYFQSLAALCTLAHDIISNDIELFRLSTIVTTRLLNSHLFSSQMNNTLEELIHSIQTEFERVNHIFRLLFQVNQYFAGTGYNSQLDISGSSNDEHLKIKIFSNSPGKLYEDFKCLCSFNINCGGPMIITHAAKEIIVPGFVWRCSAMDSILSSTLECLYSNTRCLTDILLRYINYSNTAVPVPPLNVSQLIRTTTHSTVATLADNLFVEEWRISWSHVKYFNLCAPNVCQYTYVKRANYLYVVTMFLAIYGGLSLALSLLAPLMIKLVVRFQHQSLSIERISIITLPRIYYQWLSQTMRKKIIYFNLFETYSFGRNIDLTRRIQLGHLTTRLYICFYCVGITILIFHSSFKQRTITENFYNPSLALTQQLKTRQNGTVECPCTRASIPLHEFVTIQTSFHEICTSTFVKDEWREALTINFNNISSFLNINDYRRFLSAHLQFLSGLCYQTMKHVNDSVRSFTSTSLITSRLLSQSSFDKQLSNLLYQTELHAPTLFANALELVQSINHGNVLMTVYASNYEFVARKSQKGLSTILYTLPITYKETRNCSCGLQSKCLTQAVFTWPRHVKVKGFLIGCLPSESFLASTLECFFDVDCINLLRNHMSGNVSYLNIISILNQSSNNLTTKRFIFQIHRTHVLPLNGRSMVHSRFQINTTVNELVKKLFVEEWSTNISYERYFSQCAPNICTYFYIDNANTLYVANTLLGLYGGLTVVLDWWCPQLVKLIQRIQDHYNKKRRVCSTSNIS</sequence>
<feature type="transmembrane region" description="Helical" evidence="1">
    <location>
        <begin position="501"/>
        <end position="520"/>
    </location>
</feature>
<dbReference type="EMBL" id="CAJNOV010017912">
    <property type="protein sequence ID" value="CAF1614224.1"/>
    <property type="molecule type" value="Genomic_DNA"/>
</dbReference>
<comment type="caution">
    <text evidence="3">The sequence shown here is derived from an EMBL/GenBank/DDBJ whole genome shotgun (WGS) entry which is preliminary data.</text>
</comment>
<reference evidence="3" key="1">
    <citation type="submission" date="2021-02" db="EMBL/GenBank/DDBJ databases">
        <authorList>
            <person name="Nowell W R."/>
        </authorList>
    </citation>
    <scope>NUCLEOTIDE SEQUENCE</scope>
</reference>
<dbReference type="Proteomes" id="UP000663855">
    <property type="component" value="Unassembled WGS sequence"/>
</dbReference>
<feature type="transmembrane region" description="Helical" evidence="1">
    <location>
        <begin position="407"/>
        <end position="429"/>
    </location>
</feature>
<protein>
    <submittedName>
        <fullName evidence="3">Uncharacterized protein</fullName>
    </submittedName>
</protein>